<feature type="domain" description="Major facilitator superfamily (MFS) profile" evidence="8">
    <location>
        <begin position="25"/>
        <end position="437"/>
    </location>
</feature>
<feature type="transmembrane region" description="Helical" evidence="7">
    <location>
        <begin position="37"/>
        <end position="56"/>
    </location>
</feature>
<dbReference type="InterPro" id="IPR036259">
    <property type="entry name" value="MFS_trans_sf"/>
</dbReference>
<evidence type="ECO:0000256" key="7">
    <source>
        <dbReference type="SAM" id="Phobius"/>
    </source>
</evidence>
<dbReference type="PANTHER" id="PTHR43045">
    <property type="entry name" value="SHIKIMATE TRANSPORTER"/>
    <property type="match status" value="1"/>
</dbReference>
<evidence type="ECO:0000256" key="6">
    <source>
        <dbReference type="ARBA" id="ARBA00023136"/>
    </source>
</evidence>
<feature type="transmembrane region" description="Helical" evidence="7">
    <location>
        <begin position="288"/>
        <end position="307"/>
    </location>
</feature>
<gene>
    <name evidence="9" type="ORF">GMA10_11060</name>
</gene>
<evidence type="ECO:0000313" key="10">
    <source>
        <dbReference type="Proteomes" id="UP000462152"/>
    </source>
</evidence>
<evidence type="ECO:0000256" key="1">
    <source>
        <dbReference type="ARBA" id="ARBA00004651"/>
    </source>
</evidence>
<evidence type="ECO:0000256" key="2">
    <source>
        <dbReference type="ARBA" id="ARBA00022448"/>
    </source>
</evidence>
<evidence type="ECO:0000313" key="9">
    <source>
        <dbReference type="EMBL" id="MUN55742.1"/>
    </source>
</evidence>
<feature type="transmembrane region" description="Helical" evidence="7">
    <location>
        <begin position="62"/>
        <end position="86"/>
    </location>
</feature>
<evidence type="ECO:0000256" key="5">
    <source>
        <dbReference type="ARBA" id="ARBA00022989"/>
    </source>
</evidence>
<feature type="transmembrane region" description="Helical" evidence="7">
    <location>
        <begin position="380"/>
        <end position="405"/>
    </location>
</feature>
<proteinExistence type="predicted"/>
<feature type="transmembrane region" description="Helical" evidence="7">
    <location>
        <begin position="411"/>
        <end position="431"/>
    </location>
</feature>
<feature type="transmembrane region" description="Helical" evidence="7">
    <location>
        <begin position="254"/>
        <end position="276"/>
    </location>
</feature>
<dbReference type="CDD" id="cd17369">
    <property type="entry name" value="MFS_ShiA_like"/>
    <property type="match status" value="1"/>
</dbReference>
<dbReference type="OrthoDB" id="8953821at2"/>
<evidence type="ECO:0000256" key="4">
    <source>
        <dbReference type="ARBA" id="ARBA00022692"/>
    </source>
</evidence>
<dbReference type="EMBL" id="WOGT01000008">
    <property type="protein sequence ID" value="MUN55742.1"/>
    <property type="molecule type" value="Genomic_DNA"/>
</dbReference>
<comment type="caution">
    <text evidence="9">The sequence shown here is derived from an EMBL/GenBank/DDBJ whole genome shotgun (WGS) entry which is preliminary data.</text>
</comment>
<evidence type="ECO:0000259" key="8">
    <source>
        <dbReference type="PROSITE" id="PS50850"/>
    </source>
</evidence>
<organism evidence="9 10">
    <name type="scientific">Rothia koreensis</name>
    <dbReference type="NCBI Taxonomy" id="592378"/>
    <lineage>
        <taxon>Bacteria</taxon>
        <taxon>Bacillati</taxon>
        <taxon>Actinomycetota</taxon>
        <taxon>Actinomycetes</taxon>
        <taxon>Micrococcales</taxon>
        <taxon>Micrococcaceae</taxon>
        <taxon>Rothia</taxon>
    </lineage>
</organism>
<reference evidence="9 10" key="1">
    <citation type="submission" date="2019-12" db="EMBL/GenBank/DDBJ databases">
        <authorList>
            <person name="Li J."/>
            <person name="Shi Y."/>
            <person name="Xu G."/>
            <person name="Xiao D."/>
            <person name="Ran X."/>
        </authorList>
    </citation>
    <scope>NUCLEOTIDE SEQUENCE [LARGE SCALE GENOMIC DNA]</scope>
    <source>
        <strain evidence="9 10">JCM 15915</strain>
    </source>
</reference>
<dbReference type="Pfam" id="PF07690">
    <property type="entry name" value="MFS_1"/>
    <property type="match status" value="1"/>
</dbReference>
<evidence type="ECO:0000256" key="3">
    <source>
        <dbReference type="ARBA" id="ARBA00022475"/>
    </source>
</evidence>
<dbReference type="GO" id="GO:0005886">
    <property type="term" value="C:plasma membrane"/>
    <property type="evidence" value="ECO:0007669"/>
    <property type="project" value="UniProtKB-SubCell"/>
</dbReference>
<dbReference type="Proteomes" id="UP000462152">
    <property type="component" value="Unassembled WGS sequence"/>
</dbReference>
<dbReference type="PANTHER" id="PTHR43045:SF1">
    <property type="entry name" value="SHIKIMATE TRANSPORTER"/>
    <property type="match status" value="1"/>
</dbReference>
<dbReference type="InterPro" id="IPR011701">
    <property type="entry name" value="MFS"/>
</dbReference>
<accession>A0A7K1LLD3</accession>
<protein>
    <submittedName>
        <fullName evidence="9">MFS transporter</fullName>
    </submittedName>
</protein>
<feature type="transmembrane region" description="Helical" evidence="7">
    <location>
        <begin position="98"/>
        <end position="116"/>
    </location>
</feature>
<feature type="transmembrane region" description="Helical" evidence="7">
    <location>
        <begin position="197"/>
        <end position="216"/>
    </location>
</feature>
<dbReference type="InterPro" id="IPR020846">
    <property type="entry name" value="MFS_dom"/>
</dbReference>
<keyword evidence="2" id="KW-0813">Transport</keyword>
<feature type="transmembrane region" description="Helical" evidence="7">
    <location>
        <begin position="319"/>
        <end position="339"/>
    </location>
</feature>
<dbReference type="AlphaFoldDB" id="A0A7K1LLD3"/>
<keyword evidence="4 7" id="KW-0812">Transmembrane</keyword>
<dbReference type="SUPFAM" id="SSF103473">
    <property type="entry name" value="MFS general substrate transporter"/>
    <property type="match status" value="1"/>
</dbReference>
<keyword evidence="5 7" id="KW-1133">Transmembrane helix</keyword>
<comment type="subcellular location">
    <subcellularLocation>
        <location evidence="1">Cell membrane</location>
        <topology evidence="1">Multi-pass membrane protein</topology>
    </subcellularLocation>
</comment>
<keyword evidence="3" id="KW-1003">Cell membrane</keyword>
<feature type="transmembrane region" description="Helical" evidence="7">
    <location>
        <begin position="345"/>
        <end position="368"/>
    </location>
</feature>
<feature type="transmembrane region" description="Helical" evidence="7">
    <location>
        <begin position="163"/>
        <end position="185"/>
    </location>
</feature>
<sequence>MSTTDPNTTSAHLRARDLQREARRVIASSFIGSTIEYYDFLLYATATALVFPHVFFTNLDPLAGAIASAGTFAAGYIARPLGGAVFGHFGDRLGRKKMLVLSMVAMGSASTLIGLVPGQASIGSWGAIILIVLRVLQGIAIGGEWGGAALMALEHAKGGRRGFAASFTNAGAPMGAALGTTVMGLANHWTGDAFLEWGWRIPFLLSVVLLAVGVFIRSKISESPIFREAVEEERKQGDRPKLPIWQILRRPKNLILVMLGGAGGFALQAVISIFAVGYAVDHGADRSTVLYLFAAASIVSIPCVVGWARLSDVVGRKPVMIGGTVVYLLLIFPMFSWYASGQAGWIFLAMAIGLCSHAAIFGPLAAFVSEQFGTTARYTGASLGYQLATLIGAGFTPTIITSIFAKAGGEIAPVLWYLIGMGALSGIFILLTRESKNNDLETYEH</sequence>
<dbReference type="GO" id="GO:0022857">
    <property type="term" value="F:transmembrane transporter activity"/>
    <property type="evidence" value="ECO:0007669"/>
    <property type="project" value="InterPro"/>
</dbReference>
<feature type="transmembrane region" description="Helical" evidence="7">
    <location>
        <begin position="122"/>
        <end position="142"/>
    </location>
</feature>
<name>A0A7K1LLD3_9MICC</name>
<dbReference type="Gene3D" id="1.20.1250.20">
    <property type="entry name" value="MFS general substrate transporter like domains"/>
    <property type="match status" value="2"/>
</dbReference>
<dbReference type="RefSeq" id="WP_129316495.1">
    <property type="nucleotide sequence ID" value="NZ_CP197643.1"/>
</dbReference>
<keyword evidence="10" id="KW-1185">Reference proteome</keyword>
<dbReference type="PROSITE" id="PS50850">
    <property type="entry name" value="MFS"/>
    <property type="match status" value="1"/>
</dbReference>
<keyword evidence="6 7" id="KW-0472">Membrane</keyword>